<sequence length="254" mass="29812">MWWVGVLLLSLASRAQSLEKLNMCMDAKHHKKEPGAEGQLYQQCAPWKDNACCTANTSAEAHDDNSYLYNFNWNHCGVMTNKCKKHFTQDTCFYECSPHLGPWIQQVDQSWRKERILHVPLCQEDCHSWWDDCKDDFTCKQDWHYGWDWTTGAVVEWVESFRFLCVHITKELTWSTHTNSREEGTTTPHPPQEAEKKCRVQREALKIVKDSSHLSHRLFTLIPLGKRCRCTKSGTNRTLNSFYPQAIRLMNYLH</sequence>
<reference evidence="6" key="2">
    <citation type="submission" date="2025-08" db="UniProtKB">
        <authorList>
            <consortium name="Ensembl"/>
        </authorList>
    </citation>
    <scope>IDENTIFICATION</scope>
</reference>
<evidence type="ECO:0000313" key="6">
    <source>
        <dbReference type="Ensembl" id="ENSHHUP00000071578.1"/>
    </source>
</evidence>
<dbReference type="STRING" id="62062.ENSHHUP00000071578"/>
<dbReference type="Ensembl" id="ENSHHUT00000073960.1">
    <property type="protein sequence ID" value="ENSHHUP00000071578.1"/>
    <property type="gene ID" value="ENSHHUG00000042036.1"/>
</dbReference>
<accession>A0A4W5QBX3</accession>
<keyword evidence="3" id="KW-1015">Disulfide bond</keyword>
<proteinExistence type="inferred from homology"/>
<feature type="signal peptide" evidence="4">
    <location>
        <begin position="1"/>
        <end position="17"/>
    </location>
</feature>
<organism evidence="6 7">
    <name type="scientific">Hucho hucho</name>
    <name type="common">huchen</name>
    <dbReference type="NCBI Taxonomy" id="62062"/>
    <lineage>
        <taxon>Eukaryota</taxon>
        <taxon>Metazoa</taxon>
        <taxon>Chordata</taxon>
        <taxon>Craniata</taxon>
        <taxon>Vertebrata</taxon>
        <taxon>Euteleostomi</taxon>
        <taxon>Actinopterygii</taxon>
        <taxon>Neopterygii</taxon>
        <taxon>Teleostei</taxon>
        <taxon>Protacanthopterygii</taxon>
        <taxon>Salmoniformes</taxon>
        <taxon>Salmonidae</taxon>
        <taxon>Salmoninae</taxon>
        <taxon>Hucho</taxon>
    </lineage>
</organism>
<dbReference type="InterPro" id="IPR018143">
    <property type="entry name" value="Folate_rcpt-like"/>
</dbReference>
<keyword evidence="2 4" id="KW-0732">Signal</keyword>
<dbReference type="Pfam" id="PF03024">
    <property type="entry name" value="Folate_rec"/>
    <property type="match status" value="1"/>
</dbReference>
<dbReference type="InterPro" id="IPR004269">
    <property type="entry name" value="Folate_rcpt"/>
</dbReference>
<keyword evidence="7" id="KW-1185">Reference proteome</keyword>
<evidence type="ECO:0000313" key="7">
    <source>
        <dbReference type="Proteomes" id="UP000314982"/>
    </source>
</evidence>
<dbReference type="GeneTree" id="ENSGT00950000183144"/>
<feature type="domain" description="Folate receptor-like" evidence="5">
    <location>
        <begin position="23"/>
        <end position="152"/>
    </location>
</feature>
<dbReference type="PANTHER" id="PTHR10517:SF14">
    <property type="entry name" value="FOLATE RECEPTOR 1-RELATED"/>
    <property type="match status" value="1"/>
</dbReference>
<evidence type="ECO:0000256" key="4">
    <source>
        <dbReference type="SAM" id="SignalP"/>
    </source>
</evidence>
<evidence type="ECO:0000256" key="1">
    <source>
        <dbReference type="ARBA" id="ARBA00007932"/>
    </source>
</evidence>
<name>A0A4W5QBX3_9TELE</name>
<dbReference type="GO" id="GO:0009897">
    <property type="term" value="C:external side of plasma membrane"/>
    <property type="evidence" value="ECO:0007669"/>
    <property type="project" value="TreeGrafter"/>
</dbReference>
<comment type="similarity">
    <text evidence="1">Belongs to the folate receptor family.</text>
</comment>
<dbReference type="GO" id="GO:0038023">
    <property type="term" value="F:signaling receptor activity"/>
    <property type="evidence" value="ECO:0007669"/>
    <property type="project" value="TreeGrafter"/>
</dbReference>
<evidence type="ECO:0000256" key="3">
    <source>
        <dbReference type="ARBA" id="ARBA00023157"/>
    </source>
</evidence>
<dbReference type="AlphaFoldDB" id="A0A4W5QBX3"/>
<protein>
    <submittedName>
        <fullName evidence="6">Folate receptor</fullName>
    </submittedName>
</protein>
<feature type="chain" id="PRO_5021201117" evidence="4">
    <location>
        <begin position="18"/>
        <end position="254"/>
    </location>
</feature>
<reference evidence="6" key="3">
    <citation type="submission" date="2025-09" db="UniProtKB">
        <authorList>
            <consortium name="Ensembl"/>
        </authorList>
    </citation>
    <scope>IDENTIFICATION</scope>
</reference>
<dbReference type="Proteomes" id="UP000314982">
    <property type="component" value="Unassembled WGS sequence"/>
</dbReference>
<reference evidence="7" key="1">
    <citation type="submission" date="2018-06" db="EMBL/GenBank/DDBJ databases">
        <title>Genome assembly of Danube salmon.</title>
        <authorList>
            <person name="Macqueen D.J."/>
            <person name="Gundappa M.K."/>
        </authorList>
    </citation>
    <scope>NUCLEOTIDE SEQUENCE [LARGE SCALE GENOMIC DNA]</scope>
</reference>
<evidence type="ECO:0000259" key="5">
    <source>
        <dbReference type="Pfam" id="PF03024"/>
    </source>
</evidence>
<evidence type="ECO:0000256" key="2">
    <source>
        <dbReference type="ARBA" id="ARBA00022729"/>
    </source>
</evidence>
<dbReference type="PANTHER" id="PTHR10517">
    <property type="entry name" value="FOLATE RECEPTOR"/>
    <property type="match status" value="1"/>
</dbReference>